<feature type="compositionally biased region" description="Pro residues" evidence="1">
    <location>
        <begin position="364"/>
        <end position="376"/>
    </location>
</feature>
<feature type="compositionally biased region" description="Low complexity" evidence="1">
    <location>
        <begin position="301"/>
        <end position="327"/>
    </location>
</feature>
<evidence type="ECO:0000256" key="1">
    <source>
        <dbReference type="SAM" id="MobiDB-lite"/>
    </source>
</evidence>
<name>A0A0L0SRL9_ALLM3</name>
<proteinExistence type="predicted"/>
<keyword evidence="3" id="KW-1185">Reference proteome</keyword>
<feature type="compositionally biased region" description="Low complexity" evidence="1">
    <location>
        <begin position="421"/>
        <end position="431"/>
    </location>
</feature>
<sequence length="443" mass="46065">MAVRVVRPCNVTIDHDPDFHPPRPSQDPPYPAYATPASDRRPRRPEMMYRNPNRGVPGAGGGAPPAMSPETLARYRNPARRSNAHANDDAGGPPPPPRRGVVEGVPVPRPRRPSARAGPEPMAAAPSPRPRMPPEAPVVTETIRANKDLAVSMYIHDDADSDAGDRASRPPPPPVPSHPATSAVDGDLEDASLSSSSDIDDLPPPPPLPTSKPDRNTPPPPVGLLSGDPPPASGARRTPSDPAPADAKKDPVRLSKLLPGALRRPKPSGGLNVGATPRPERLSGETSSSAGDKYGLGSKIASRARSPTTAAARAPSPSPSPFASSASIEYDPVRPPRANSRPPRRPSLATGSETSGAAGDDEMPPPPPVPPVPVPDLTPRDRARIRAAAAQGGPGAEREAAMAAMRAGPNAAADEQRAGSPRARAVRPQRPQRGDSVSESGRC</sequence>
<dbReference type="VEuPathDB" id="FungiDB:AMAG_10856"/>
<gene>
    <name evidence="2" type="ORF">AMAG_10856</name>
</gene>
<dbReference type="AlphaFoldDB" id="A0A0L0SRL9"/>
<protein>
    <submittedName>
        <fullName evidence="2">Uncharacterized protein</fullName>
    </submittedName>
</protein>
<dbReference type="Proteomes" id="UP000054350">
    <property type="component" value="Unassembled WGS sequence"/>
</dbReference>
<feature type="compositionally biased region" description="Pro residues" evidence="1">
    <location>
        <begin position="22"/>
        <end position="31"/>
    </location>
</feature>
<feature type="compositionally biased region" description="Basic and acidic residues" evidence="1">
    <location>
        <begin position="155"/>
        <end position="168"/>
    </location>
</feature>
<evidence type="ECO:0000313" key="3">
    <source>
        <dbReference type="Proteomes" id="UP000054350"/>
    </source>
</evidence>
<organism evidence="2 3">
    <name type="scientific">Allomyces macrogynus (strain ATCC 38327)</name>
    <name type="common">Allomyces javanicus var. macrogynus</name>
    <dbReference type="NCBI Taxonomy" id="578462"/>
    <lineage>
        <taxon>Eukaryota</taxon>
        <taxon>Fungi</taxon>
        <taxon>Fungi incertae sedis</taxon>
        <taxon>Blastocladiomycota</taxon>
        <taxon>Blastocladiomycetes</taxon>
        <taxon>Blastocladiales</taxon>
        <taxon>Blastocladiaceae</taxon>
        <taxon>Allomyces</taxon>
    </lineage>
</organism>
<feature type="compositionally biased region" description="Low complexity" evidence="1">
    <location>
        <begin position="115"/>
        <end position="126"/>
    </location>
</feature>
<reference evidence="3" key="2">
    <citation type="submission" date="2009-11" db="EMBL/GenBank/DDBJ databases">
        <title>The Genome Sequence of Allomyces macrogynus strain ATCC 38327.</title>
        <authorList>
            <consortium name="The Broad Institute Genome Sequencing Platform"/>
            <person name="Russ C."/>
            <person name="Cuomo C."/>
            <person name="Shea T."/>
            <person name="Young S.K."/>
            <person name="Zeng Q."/>
            <person name="Koehrsen M."/>
            <person name="Haas B."/>
            <person name="Borodovsky M."/>
            <person name="Guigo R."/>
            <person name="Alvarado L."/>
            <person name="Berlin A."/>
            <person name="Borenstein D."/>
            <person name="Chen Z."/>
            <person name="Engels R."/>
            <person name="Freedman E."/>
            <person name="Gellesch M."/>
            <person name="Goldberg J."/>
            <person name="Griggs A."/>
            <person name="Gujja S."/>
            <person name="Heiman D."/>
            <person name="Hepburn T."/>
            <person name="Howarth C."/>
            <person name="Jen D."/>
            <person name="Larson L."/>
            <person name="Lewis B."/>
            <person name="Mehta T."/>
            <person name="Park D."/>
            <person name="Pearson M."/>
            <person name="Roberts A."/>
            <person name="Saif S."/>
            <person name="Shenoy N."/>
            <person name="Sisk P."/>
            <person name="Stolte C."/>
            <person name="Sykes S."/>
            <person name="Walk T."/>
            <person name="White J."/>
            <person name="Yandava C."/>
            <person name="Burger G."/>
            <person name="Gray M.W."/>
            <person name="Holland P.W.H."/>
            <person name="King N."/>
            <person name="Lang F.B.F."/>
            <person name="Roger A.J."/>
            <person name="Ruiz-Trillo I."/>
            <person name="Lander E."/>
            <person name="Nusbaum C."/>
        </authorList>
    </citation>
    <scope>NUCLEOTIDE SEQUENCE [LARGE SCALE GENOMIC DNA]</scope>
    <source>
        <strain evidence="3">ATCC 38327</strain>
    </source>
</reference>
<feature type="compositionally biased region" description="Basic and acidic residues" evidence="1">
    <location>
        <begin position="38"/>
        <end position="47"/>
    </location>
</feature>
<feature type="compositionally biased region" description="Low complexity" evidence="1">
    <location>
        <begin position="178"/>
        <end position="197"/>
    </location>
</feature>
<feature type="region of interest" description="Disordered" evidence="1">
    <location>
        <begin position="1"/>
        <end position="443"/>
    </location>
</feature>
<reference evidence="2 3" key="1">
    <citation type="submission" date="2009-11" db="EMBL/GenBank/DDBJ databases">
        <title>Annotation of Allomyces macrogynus ATCC 38327.</title>
        <authorList>
            <consortium name="The Broad Institute Genome Sequencing Platform"/>
            <person name="Russ C."/>
            <person name="Cuomo C."/>
            <person name="Burger G."/>
            <person name="Gray M.W."/>
            <person name="Holland P.W.H."/>
            <person name="King N."/>
            <person name="Lang F.B.F."/>
            <person name="Roger A.J."/>
            <person name="Ruiz-Trillo I."/>
            <person name="Young S.K."/>
            <person name="Zeng Q."/>
            <person name="Gargeya S."/>
            <person name="Fitzgerald M."/>
            <person name="Haas B."/>
            <person name="Abouelleil A."/>
            <person name="Alvarado L."/>
            <person name="Arachchi H.M."/>
            <person name="Berlin A."/>
            <person name="Chapman S.B."/>
            <person name="Gearin G."/>
            <person name="Goldberg J."/>
            <person name="Griggs A."/>
            <person name="Gujja S."/>
            <person name="Hansen M."/>
            <person name="Heiman D."/>
            <person name="Howarth C."/>
            <person name="Larimer J."/>
            <person name="Lui A."/>
            <person name="MacDonald P.J.P."/>
            <person name="McCowen C."/>
            <person name="Montmayeur A."/>
            <person name="Murphy C."/>
            <person name="Neiman D."/>
            <person name="Pearson M."/>
            <person name="Priest M."/>
            <person name="Roberts A."/>
            <person name="Saif S."/>
            <person name="Shea T."/>
            <person name="Sisk P."/>
            <person name="Stolte C."/>
            <person name="Sykes S."/>
            <person name="Wortman J."/>
            <person name="Nusbaum C."/>
            <person name="Birren B."/>
        </authorList>
    </citation>
    <scope>NUCLEOTIDE SEQUENCE [LARGE SCALE GENOMIC DNA]</scope>
    <source>
        <strain evidence="2 3">ATCC 38327</strain>
    </source>
</reference>
<feature type="compositionally biased region" description="Pro residues" evidence="1">
    <location>
        <begin position="202"/>
        <end position="232"/>
    </location>
</feature>
<accession>A0A0L0SRL9</accession>
<feature type="compositionally biased region" description="Pro residues" evidence="1">
    <location>
        <begin position="127"/>
        <end position="136"/>
    </location>
</feature>
<evidence type="ECO:0000313" key="2">
    <source>
        <dbReference type="EMBL" id="KNE65208.1"/>
    </source>
</evidence>
<dbReference type="EMBL" id="GG745346">
    <property type="protein sequence ID" value="KNE65208.1"/>
    <property type="molecule type" value="Genomic_DNA"/>
</dbReference>
<feature type="compositionally biased region" description="Low complexity" evidence="1">
    <location>
        <begin position="401"/>
        <end position="413"/>
    </location>
</feature>